<dbReference type="RefSeq" id="WP_124824199.1">
    <property type="nucleotide sequence ID" value="NZ_JACIFD010000008.1"/>
</dbReference>
<proteinExistence type="predicted"/>
<keyword evidence="3" id="KW-1185">Reference proteome</keyword>
<comment type="caution">
    <text evidence="2">The sequence shown here is derived from an EMBL/GenBank/DDBJ whole genome shotgun (WGS) entry which is preliminary data.</text>
</comment>
<dbReference type="Pfam" id="PF03993">
    <property type="entry name" value="DUF349"/>
    <property type="match status" value="3"/>
</dbReference>
<sequence>MTEETIQNEFGRVDADGTVYVKDGDTERAVGQFSDGSPAEAMAFYTRRFEDLMGQVTLAEARISQGTAGVQVVQTVAKLAEQVKEPAAVGNLAALRDRVAALETRAAEFAAAQKAQKEAAKAQAAAEREAIVVAAEELAAQPHDKIRWKDTGKAFEDLFAQWQHHQRTTVQLPKTQADALWKRFRNARQGFEQARRRYFAQIDATNKEVKAGKERIIARAEELAAQGAAAIPSYRQLLDEWKAMPRANRKIEDSLWERFKAAGDVLYSARAAEMAVVDGEQSENLVRKQELLGEGEALLQLTDHKAARQQLTALQLRWDEIGRVPKQNVREVESRMRKLEDHVKQLEEDYWKATDPEPEARSAGLRGQLETSIAEIQAELQEATGARKTALEEKLKTQQEWLAALS</sequence>
<dbReference type="EMBL" id="JACIFD010000008">
    <property type="protein sequence ID" value="MBB4071658.1"/>
    <property type="molecule type" value="Genomic_DNA"/>
</dbReference>
<evidence type="ECO:0000256" key="1">
    <source>
        <dbReference type="SAM" id="Coils"/>
    </source>
</evidence>
<feature type="coiled-coil region" evidence="1">
    <location>
        <begin position="92"/>
        <end position="130"/>
    </location>
</feature>
<protein>
    <submittedName>
        <fullName evidence="2">Plastocyanin</fullName>
    </submittedName>
</protein>
<reference evidence="2" key="1">
    <citation type="submission" date="2020-08" db="EMBL/GenBank/DDBJ databases">
        <title>Sequencing the genomes of 1000 actinobacteria strains.</title>
        <authorList>
            <person name="Klenk H.-P."/>
        </authorList>
    </citation>
    <scope>NUCLEOTIDE SEQUENCE [LARGE SCALE GENOMIC DNA]</scope>
    <source>
        <strain evidence="2">DSM 27064</strain>
    </source>
</reference>
<evidence type="ECO:0000313" key="3">
    <source>
        <dbReference type="Proteomes" id="UP000571183"/>
    </source>
</evidence>
<feature type="coiled-coil region" evidence="1">
    <location>
        <begin position="329"/>
        <end position="393"/>
    </location>
</feature>
<gene>
    <name evidence="2" type="ORF">F5897_000970</name>
</gene>
<keyword evidence="1" id="KW-0175">Coiled coil</keyword>
<dbReference type="AlphaFoldDB" id="A0A840DNP5"/>
<evidence type="ECO:0000313" key="2">
    <source>
        <dbReference type="EMBL" id="MBB4071658.1"/>
    </source>
</evidence>
<accession>A0A840DNP5</accession>
<organism evidence="2 3">
    <name type="scientific">Canibacter oris</name>
    <dbReference type="NCBI Taxonomy" id="1365628"/>
    <lineage>
        <taxon>Bacteria</taxon>
        <taxon>Bacillati</taxon>
        <taxon>Actinomycetota</taxon>
        <taxon>Actinomycetes</taxon>
        <taxon>Micrococcales</taxon>
        <taxon>Microbacteriaceae</taxon>
        <taxon>Canibacter</taxon>
    </lineage>
</organism>
<dbReference type="InterPro" id="IPR007139">
    <property type="entry name" value="DUF349"/>
</dbReference>
<name>A0A840DNP5_9MICO</name>
<dbReference type="Proteomes" id="UP000571183">
    <property type="component" value="Unassembled WGS sequence"/>
</dbReference>